<dbReference type="PANTHER" id="PTHR33445">
    <property type="entry name" value="ATP SYNTHASE SUBUNIT B', CHLOROPLASTIC"/>
    <property type="match status" value="1"/>
</dbReference>
<keyword evidence="15" id="KW-0175">Coiled coil</keyword>
<dbReference type="PANTHER" id="PTHR33445:SF1">
    <property type="entry name" value="ATP SYNTHASE SUBUNIT B"/>
    <property type="match status" value="1"/>
</dbReference>
<dbReference type="GO" id="GO:0005886">
    <property type="term" value="C:plasma membrane"/>
    <property type="evidence" value="ECO:0007669"/>
    <property type="project" value="UniProtKB-SubCell"/>
</dbReference>
<dbReference type="InterPro" id="IPR005864">
    <property type="entry name" value="ATP_synth_F0_bsu_bac"/>
</dbReference>
<dbReference type="NCBIfam" id="TIGR01144">
    <property type="entry name" value="ATP_synt_b"/>
    <property type="match status" value="1"/>
</dbReference>
<dbReference type="GO" id="GO:0046961">
    <property type="term" value="F:proton-transporting ATPase activity, rotational mechanism"/>
    <property type="evidence" value="ECO:0007669"/>
    <property type="project" value="TreeGrafter"/>
</dbReference>
<evidence type="ECO:0000256" key="1">
    <source>
        <dbReference type="ARBA" id="ARBA00005513"/>
    </source>
</evidence>
<evidence type="ECO:0000256" key="4">
    <source>
        <dbReference type="ARBA" id="ARBA00022547"/>
    </source>
</evidence>
<evidence type="ECO:0000256" key="5">
    <source>
        <dbReference type="ARBA" id="ARBA00022692"/>
    </source>
</evidence>
<name>A0A1F4T733_UNCSA</name>
<keyword evidence="2 13" id="KW-0813">Transport</keyword>
<evidence type="ECO:0000256" key="2">
    <source>
        <dbReference type="ARBA" id="ARBA00022448"/>
    </source>
</evidence>
<dbReference type="AlphaFoldDB" id="A0A1F4T733"/>
<comment type="function">
    <text evidence="13">Component of the F(0) channel, it forms part of the peripheral stalk, linking F(1) to F(0).</text>
</comment>
<keyword evidence="7 13" id="KW-1133">Transmembrane helix</keyword>
<evidence type="ECO:0000256" key="3">
    <source>
        <dbReference type="ARBA" id="ARBA00022475"/>
    </source>
</evidence>
<comment type="subunit">
    <text evidence="13">F-type ATPases have 2 components, F(1) - the catalytic core - and F(0) - the membrane proton channel. F(1) has five subunits: alpha(3), beta(3), gamma(1), delta(1), epsilon(1). F(0) has three main subunits: a(1), b(2) and c(10-14). The alpha and beta chains form an alternating ring which encloses part of the gamma chain. F(1) is attached to F(0) by a central stalk formed by the gamma and epsilon chains, while a peripheral stalk is formed by the delta and b chains.</text>
</comment>
<evidence type="ECO:0000256" key="15">
    <source>
        <dbReference type="SAM" id="Coils"/>
    </source>
</evidence>
<keyword evidence="9 13" id="KW-0472">Membrane</keyword>
<dbReference type="GO" id="GO:0046933">
    <property type="term" value="F:proton-transporting ATP synthase activity, rotational mechanism"/>
    <property type="evidence" value="ECO:0007669"/>
    <property type="project" value="UniProtKB-UniRule"/>
</dbReference>
<evidence type="ECO:0000256" key="12">
    <source>
        <dbReference type="ARBA" id="ARBA00037847"/>
    </source>
</evidence>
<dbReference type="GO" id="GO:0045259">
    <property type="term" value="C:proton-transporting ATP synthase complex"/>
    <property type="evidence" value="ECO:0007669"/>
    <property type="project" value="UniProtKB-KW"/>
</dbReference>
<dbReference type="EMBL" id="MEUG01000001">
    <property type="protein sequence ID" value="OGC28518.1"/>
    <property type="molecule type" value="Genomic_DNA"/>
</dbReference>
<comment type="subcellular location">
    <subcellularLocation>
        <location evidence="13">Cell membrane</location>
        <topology evidence="13">Single-pass membrane protein</topology>
    </subcellularLocation>
    <subcellularLocation>
        <location evidence="12">Endomembrane system</location>
        <topology evidence="12">Single-pass membrane protein</topology>
    </subcellularLocation>
</comment>
<organism evidence="16 17">
    <name type="scientific">candidate division WOR-1 bacterium RIFOXYC12_FULL_54_18</name>
    <dbReference type="NCBI Taxonomy" id="1802584"/>
    <lineage>
        <taxon>Bacteria</taxon>
        <taxon>Bacillati</taxon>
        <taxon>Saganbacteria</taxon>
    </lineage>
</organism>
<evidence type="ECO:0000313" key="16">
    <source>
        <dbReference type="EMBL" id="OGC28518.1"/>
    </source>
</evidence>
<evidence type="ECO:0000256" key="11">
    <source>
        <dbReference type="ARBA" id="ARBA00025198"/>
    </source>
</evidence>
<evidence type="ECO:0000256" key="14">
    <source>
        <dbReference type="RuleBase" id="RU003848"/>
    </source>
</evidence>
<feature type="coiled-coil region" evidence="15">
    <location>
        <begin position="53"/>
        <end position="161"/>
    </location>
</feature>
<keyword evidence="6 13" id="KW-0375">Hydrogen ion transport</keyword>
<keyword evidence="10 13" id="KW-0066">ATP synthesis</keyword>
<sequence length="166" mass="19141">MFELETGLIFWTLVSFGVLLLLLRQFVLPALINFMEEREAFFAKRLADSEKIKKDTEVMLRLYEERMKEASKEVTELKEEARLEAQILRNKLVTEARLESKALRDGAMKEIAKEQRKALEEIRDQSAALIAEATSKVIKKALTAEDQHRLVAESLRELEKEFSPGS</sequence>
<dbReference type="Pfam" id="PF00430">
    <property type="entry name" value="ATP-synt_B"/>
    <property type="match status" value="1"/>
</dbReference>
<proteinExistence type="inferred from homology"/>
<keyword evidence="8 13" id="KW-0406">Ion transport</keyword>
<evidence type="ECO:0000256" key="13">
    <source>
        <dbReference type="HAMAP-Rule" id="MF_01398"/>
    </source>
</evidence>
<dbReference type="HAMAP" id="MF_01398">
    <property type="entry name" value="ATP_synth_b_bprime"/>
    <property type="match status" value="1"/>
</dbReference>
<feature type="transmembrane region" description="Helical" evidence="13">
    <location>
        <begin position="6"/>
        <end position="23"/>
    </location>
</feature>
<gene>
    <name evidence="13" type="primary">atpF</name>
    <name evidence="16" type="ORF">A3K49_06085</name>
</gene>
<keyword evidence="4 13" id="KW-0138">CF(0)</keyword>
<accession>A0A1F4T733</accession>
<evidence type="ECO:0000256" key="8">
    <source>
        <dbReference type="ARBA" id="ARBA00023065"/>
    </source>
</evidence>
<comment type="similarity">
    <text evidence="1 13 14">Belongs to the ATPase B chain family.</text>
</comment>
<evidence type="ECO:0000256" key="9">
    <source>
        <dbReference type="ARBA" id="ARBA00023136"/>
    </source>
</evidence>
<dbReference type="InterPro" id="IPR002146">
    <property type="entry name" value="ATP_synth_b/b'su_bac/chlpt"/>
</dbReference>
<comment type="caution">
    <text evidence="16">The sequence shown here is derived from an EMBL/GenBank/DDBJ whole genome shotgun (WGS) entry which is preliminary data.</text>
</comment>
<evidence type="ECO:0000256" key="7">
    <source>
        <dbReference type="ARBA" id="ARBA00022989"/>
    </source>
</evidence>
<keyword evidence="3 13" id="KW-1003">Cell membrane</keyword>
<dbReference type="InterPro" id="IPR050059">
    <property type="entry name" value="ATP_synthase_B_chain"/>
</dbReference>
<reference evidence="16 17" key="1">
    <citation type="journal article" date="2016" name="Nat. Commun.">
        <title>Thousands of microbial genomes shed light on interconnected biogeochemical processes in an aquifer system.</title>
        <authorList>
            <person name="Anantharaman K."/>
            <person name="Brown C.T."/>
            <person name="Hug L.A."/>
            <person name="Sharon I."/>
            <person name="Castelle C.J."/>
            <person name="Probst A.J."/>
            <person name="Thomas B.C."/>
            <person name="Singh A."/>
            <person name="Wilkins M.J."/>
            <person name="Karaoz U."/>
            <person name="Brodie E.L."/>
            <person name="Williams K.H."/>
            <person name="Hubbard S.S."/>
            <person name="Banfield J.F."/>
        </authorList>
    </citation>
    <scope>NUCLEOTIDE SEQUENCE [LARGE SCALE GENOMIC DNA]</scope>
</reference>
<evidence type="ECO:0000256" key="6">
    <source>
        <dbReference type="ARBA" id="ARBA00022781"/>
    </source>
</evidence>
<dbReference type="GO" id="GO:0012505">
    <property type="term" value="C:endomembrane system"/>
    <property type="evidence" value="ECO:0007669"/>
    <property type="project" value="UniProtKB-SubCell"/>
</dbReference>
<keyword evidence="5 13" id="KW-0812">Transmembrane</keyword>
<evidence type="ECO:0000256" key="10">
    <source>
        <dbReference type="ARBA" id="ARBA00023310"/>
    </source>
</evidence>
<dbReference type="CDD" id="cd06503">
    <property type="entry name" value="ATP-synt_Fo_b"/>
    <property type="match status" value="1"/>
</dbReference>
<evidence type="ECO:0000313" key="17">
    <source>
        <dbReference type="Proteomes" id="UP000178602"/>
    </source>
</evidence>
<dbReference type="Proteomes" id="UP000178602">
    <property type="component" value="Unassembled WGS sequence"/>
</dbReference>
<protein>
    <recommendedName>
        <fullName evidence="13">ATP synthase subunit b</fullName>
    </recommendedName>
    <alternativeName>
        <fullName evidence="13">ATP synthase F(0) sector subunit b</fullName>
    </alternativeName>
    <alternativeName>
        <fullName evidence="13">ATPase subunit I</fullName>
    </alternativeName>
    <alternativeName>
        <fullName evidence="13">F-type ATPase subunit b</fullName>
        <shortName evidence="13">F-ATPase subunit b</shortName>
    </alternativeName>
</protein>
<comment type="function">
    <text evidence="11 13">F(1)F(0) ATP synthase produces ATP from ADP in the presence of a proton or sodium gradient. F-type ATPases consist of two structural domains, F(1) containing the extramembraneous catalytic core and F(0) containing the membrane proton channel, linked together by a central stalk and a peripheral stalk. During catalysis, ATP synthesis in the catalytic domain of F(1) is coupled via a rotary mechanism of the central stalk subunits to proton translocation.</text>
</comment>